<evidence type="ECO:0000313" key="2">
    <source>
        <dbReference type="EMBL" id="OMP14094.1"/>
    </source>
</evidence>
<dbReference type="AlphaFoldDB" id="A0A1R3L415"/>
<dbReference type="Pfam" id="PF06025">
    <property type="entry name" value="DUF913"/>
    <property type="match status" value="1"/>
</dbReference>
<dbReference type="EMBL" id="AWUE01002060">
    <property type="protein sequence ID" value="OMP14094.1"/>
    <property type="molecule type" value="Genomic_DNA"/>
</dbReference>
<dbReference type="InterPro" id="IPR010314">
    <property type="entry name" value="E3_Ub_ligase_DUF913"/>
</dbReference>
<sequence>MDGVLCSAEAIMCIPQCLDAFCLNNNGLQAVRDRNALRCFVKILTSRTYLRALTGETPGSLSTGLDELMRHASSLRGPVVDM</sequence>
<organism evidence="2 3">
    <name type="scientific">Corchorus olitorius</name>
    <dbReference type="NCBI Taxonomy" id="93759"/>
    <lineage>
        <taxon>Eukaryota</taxon>
        <taxon>Viridiplantae</taxon>
        <taxon>Streptophyta</taxon>
        <taxon>Embryophyta</taxon>
        <taxon>Tracheophyta</taxon>
        <taxon>Spermatophyta</taxon>
        <taxon>Magnoliopsida</taxon>
        <taxon>eudicotyledons</taxon>
        <taxon>Gunneridae</taxon>
        <taxon>Pentapetalae</taxon>
        <taxon>rosids</taxon>
        <taxon>malvids</taxon>
        <taxon>Malvales</taxon>
        <taxon>Malvaceae</taxon>
        <taxon>Grewioideae</taxon>
        <taxon>Apeibeae</taxon>
        <taxon>Corchorus</taxon>
    </lineage>
</organism>
<gene>
    <name evidence="2" type="ORF">COLO4_00308</name>
</gene>
<feature type="non-terminal residue" evidence="2">
    <location>
        <position position="82"/>
    </location>
</feature>
<evidence type="ECO:0000313" key="3">
    <source>
        <dbReference type="Proteomes" id="UP000187203"/>
    </source>
</evidence>
<dbReference type="Proteomes" id="UP000187203">
    <property type="component" value="Unassembled WGS sequence"/>
</dbReference>
<keyword evidence="3" id="KW-1185">Reference proteome</keyword>
<comment type="caution">
    <text evidence="2">The sequence shown here is derived from an EMBL/GenBank/DDBJ whole genome shotgun (WGS) entry which is preliminary data.</text>
</comment>
<feature type="domain" description="DUF913" evidence="1">
    <location>
        <begin position="2"/>
        <end position="81"/>
    </location>
</feature>
<accession>A0A1R3L415</accession>
<proteinExistence type="predicted"/>
<protein>
    <recommendedName>
        <fullName evidence="1">DUF913 domain-containing protein</fullName>
    </recommendedName>
</protein>
<evidence type="ECO:0000259" key="1">
    <source>
        <dbReference type="Pfam" id="PF06025"/>
    </source>
</evidence>
<dbReference type="STRING" id="93759.A0A1R3L415"/>
<reference evidence="3" key="1">
    <citation type="submission" date="2013-09" db="EMBL/GenBank/DDBJ databases">
        <title>Corchorus olitorius genome sequencing.</title>
        <authorList>
            <person name="Alam M."/>
            <person name="Haque M.S."/>
            <person name="Islam M.S."/>
            <person name="Emdad E.M."/>
            <person name="Islam M.M."/>
            <person name="Ahmed B."/>
            <person name="Halim A."/>
            <person name="Hossen Q.M.M."/>
            <person name="Hossain M.Z."/>
            <person name="Ahmed R."/>
            <person name="Khan M.M."/>
            <person name="Islam R."/>
            <person name="Rashid M.M."/>
            <person name="Khan S.A."/>
            <person name="Rahman M.S."/>
            <person name="Alam M."/>
            <person name="Yahiya A.S."/>
            <person name="Khan M.S."/>
            <person name="Azam M.S."/>
            <person name="Haque T."/>
            <person name="Lashkar M.Z.H."/>
            <person name="Akhand A.I."/>
            <person name="Morshed G."/>
            <person name="Roy S."/>
            <person name="Uddin K.S."/>
            <person name="Rabeya T."/>
            <person name="Hossain A.S."/>
            <person name="Chowdhury A."/>
            <person name="Snigdha A.R."/>
            <person name="Mortoza M.S."/>
            <person name="Matin S.A."/>
            <person name="Hoque S.M.E."/>
            <person name="Islam M.K."/>
            <person name="Roy D.K."/>
            <person name="Haider R."/>
            <person name="Moosa M.M."/>
            <person name="Elias S.M."/>
            <person name="Hasan A.M."/>
            <person name="Jahan S."/>
            <person name="Shafiuddin M."/>
            <person name="Mahmood N."/>
            <person name="Shommy N.S."/>
        </authorList>
    </citation>
    <scope>NUCLEOTIDE SEQUENCE [LARGE SCALE GENOMIC DNA]</scope>
    <source>
        <strain evidence="3">cv. O-4</strain>
    </source>
</reference>
<dbReference type="OrthoDB" id="1734078at2759"/>
<name>A0A1R3L415_9ROSI</name>